<sequence>MAFNLSAPGPWALRIAAGRDQQLIAGGLAPARNDTCTWSM</sequence>
<dbReference type="Proteomes" id="UP000294604">
    <property type="component" value="Unassembled WGS sequence"/>
</dbReference>
<name>A0A4R8SQZ1_9MYCO</name>
<reference evidence="1 2" key="1">
    <citation type="journal article" date="2019" name="Sci. Rep.">
        <title>Extended insight into the Mycobacterium chelonae-abscessus complex through whole genome sequencing of Mycobacterium salmoniphilum outbreak and Mycobacterium salmoniphilum-like strains.</title>
        <authorList>
            <person name="Behra P.R.K."/>
            <person name="Das S."/>
            <person name="Pettersson B.M.F."/>
            <person name="Shirreff L."/>
            <person name="DuCote T."/>
            <person name="Jacobsson K.G."/>
            <person name="Ennis D.G."/>
            <person name="Kirsebom L.A."/>
        </authorList>
    </citation>
    <scope>NUCLEOTIDE SEQUENCE [LARGE SCALE GENOMIC DNA]</scope>
    <source>
        <strain evidence="1 2">CCUG 60884</strain>
    </source>
</reference>
<proteinExistence type="predicted"/>
<comment type="caution">
    <text evidence="1">The sequence shown here is derived from an EMBL/GenBank/DDBJ whole genome shotgun (WGS) entry which is preliminary data.</text>
</comment>
<organism evidence="1 2">
    <name type="scientific">Mycobacteroides salmoniphilum</name>
    <dbReference type="NCBI Taxonomy" id="404941"/>
    <lineage>
        <taxon>Bacteria</taxon>
        <taxon>Bacillati</taxon>
        <taxon>Actinomycetota</taxon>
        <taxon>Actinomycetes</taxon>
        <taxon>Mycobacteriales</taxon>
        <taxon>Mycobacteriaceae</taxon>
        <taxon>Mycobacteroides</taxon>
    </lineage>
</organism>
<accession>A0A4R8SQZ1</accession>
<dbReference type="EMBL" id="PECL01000010">
    <property type="protein sequence ID" value="TEA02015.1"/>
    <property type="molecule type" value="Genomic_DNA"/>
</dbReference>
<evidence type="ECO:0000313" key="1">
    <source>
        <dbReference type="EMBL" id="TEA02015.1"/>
    </source>
</evidence>
<protein>
    <submittedName>
        <fullName evidence="1">Uncharacterized protein</fullName>
    </submittedName>
</protein>
<evidence type="ECO:0000313" key="2">
    <source>
        <dbReference type="Proteomes" id="UP000294604"/>
    </source>
</evidence>
<gene>
    <name evidence="1" type="ORF">CCUG60884_03139</name>
</gene>
<dbReference type="AlphaFoldDB" id="A0A4R8SQZ1"/>